<dbReference type="InterPro" id="IPR021315">
    <property type="entry name" value="Gap/Sap"/>
</dbReference>
<keyword evidence="1" id="KW-1133">Transmembrane helix</keyword>
<evidence type="ECO:0000256" key="1">
    <source>
        <dbReference type="SAM" id="Phobius"/>
    </source>
</evidence>
<sequence length="267" mass="27381">MFMAFSSMCAVVATASASITPAGGVRLPSMWITVLILAGSVIFEPIRLGLVVLLLSRKRPLRQLLVFCCGGLTMGSGVGLVVLFVLRAAPVFGHVSVAQVQLASGFVALLIAAAIAANTVRHKPVRRSPANAEAAGGGVALLERTQPGALAKLTGRARAFLQGDSLRVAWVSGLGAALPSANYMASMAAILASHAGAVTQAQAVVAYNLVAFTVAEIPLVSCLLAPRRTRASMVALQTWLRSRTRGDIAALIATGGAAMLALGLTSL</sequence>
<dbReference type="AlphaFoldDB" id="J4JVC9"/>
<evidence type="ECO:0000313" key="3">
    <source>
        <dbReference type="Proteomes" id="UP000006455"/>
    </source>
</evidence>
<feature type="transmembrane region" description="Helical" evidence="1">
    <location>
        <begin position="168"/>
        <end position="192"/>
    </location>
</feature>
<dbReference type="STRING" id="1041522.GCA_002105755_03705"/>
<feature type="transmembrane region" description="Helical" evidence="1">
    <location>
        <begin position="98"/>
        <end position="117"/>
    </location>
</feature>
<evidence type="ECO:0000313" key="2">
    <source>
        <dbReference type="EMBL" id="EJO88817.1"/>
    </source>
</evidence>
<dbReference type="EMBL" id="AFVW02000003">
    <property type="protein sequence ID" value="EJO88817.1"/>
    <property type="molecule type" value="Genomic_DNA"/>
</dbReference>
<reference evidence="2 3" key="1">
    <citation type="journal article" date="2011" name="J. Bacteriol.">
        <title>Genome sequence of the Mycobacterium colombiense type strain, CECT 3035.</title>
        <authorList>
            <person name="Gonzalez-Perez M."/>
            <person name="Murcia M.I."/>
            <person name="Landsman D."/>
            <person name="Jordan I.K."/>
            <person name="Marino-Ramirez L."/>
        </authorList>
    </citation>
    <scope>NUCLEOTIDE SEQUENCE [LARGE SCALE GENOMIC DNA]</scope>
    <source>
        <strain evidence="2 3">CECT 3035</strain>
    </source>
</reference>
<feature type="transmembrane region" description="Helical" evidence="1">
    <location>
        <begin position="204"/>
        <end position="225"/>
    </location>
</feature>
<accession>J4JVC9</accession>
<feature type="transmembrane region" description="Helical" evidence="1">
    <location>
        <begin position="246"/>
        <end position="264"/>
    </location>
</feature>
<organism evidence="2 3">
    <name type="scientific">Mycobacterium colombiense CECT 3035</name>
    <dbReference type="NCBI Taxonomy" id="1041522"/>
    <lineage>
        <taxon>Bacteria</taxon>
        <taxon>Bacillati</taxon>
        <taxon>Actinomycetota</taxon>
        <taxon>Actinomycetes</taxon>
        <taxon>Mycobacteriales</taxon>
        <taxon>Mycobacteriaceae</taxon>
        <taxon>Mycobacterium</taxon>
        <taxon>Mycobacterium avium complex (MAC)</taxon>
    </lineage>
</organism>
<dbReference type="Proteomes" id="UP000006455">
    <property type="component" value="Unassembled WGS sequence"/>
</dbReference>
<keyword evidence="1" id="KW-0812">Transmembrane</keyword>
<feature type="transmembrane region" description="Helical" evidence="1">
    <location>
        <begin position="64"/>
        <end position="86"/>
    </location>
</feature>
<keyword evidence="1" id="KW-0472">Membrane</keyword>
<dbReference type="eggNOG" id="ENOG5033YWV">
    <property type="taxonomic scope" value="Bacteria"/>
</dbReference>
<protein>
    <submittedName>
        <fullName evidence="2">Uncharacterized protein</fullName>
    </submittedName>
</protein>
<gene>
    <name evidence="2" type="ORF">MCOL_V211240</name>
</gene>
<dbReference type="Pfam" id="PF11139">
    <property type="entry name" value="SfLAP"/>
    <property type="match status" value="1"/>
</dbReference>
<comment type="caution">
    <text evidence="2">The sequence shown here is derived from an EMBL/GenBank/DDBJ whole genome shotgun (WGS) entry which is preliminary data.</text>
</comment>
<name>J4JVC9_9MYCO</name>
<feature type="transmembrane region" description="Helical" evidence="1">
    <location>
        <begin position="33"/>
        <end position="55"/>
    </location>
</feature>
<proteinExistence type="predicted"/>